<comment type="caution">
    <text evidence="1">The sequence shown here is derived from an EMBL/GenBank/DDBJ whole genome shotgun (WGS) entry which is preliminary data.</text>
</comment>
<accession>A0AAQ1GPP2</accession>
<sequence>MTPLSSGPPSWLLTHSILLAGWLRKNRREQSWLLMKALCVAWHCNGGQYKPSHKAAKLPDQRSAFGFVRLCNEREDRAIQLVEKRILPCRARFLLRSGLETLAGEEQRHEVFALRFEMLVASGADHLDKLPEHLARFCFAFGTRRFKDEARFISDPFDRIGFRIRGLVLMWMEIYSGRTTPIGPGSSIMSSVSPIICASASHSNQMVMKNVPVRVQSSKACNSVCGSRSSIFVASSLMPVRCCSLRSRSLRHGVNTDSTSKARREIAHLLSWSSRSEGGASRLVCQSLIAASYLSTSWSRVSVLSGRPTAQR</sequence>
<name>A0AAQ1GPP2_9BURK</name>
<evidence type="ECO:0000313" key="2">
    <source>
        <dbReference type="Proteomes" id="UP000183529"/>
    </source>
</evidence>
<protein>
    <submittedName>
        <fullName evidence="1">Uncharacterized protein</fullName>
    </submittedName>
</protein>
<gene>
    <name evidence="1" type="ORF">SAMN05216550_14016</name>
</gene>
<evidence type="ECO:0000313" key="1">
    <source>
        <dbReference type="EMBL" id="SEK15485.1"/>
    </source>
</evidence>
<organism evidence="1 2">
    <name type="scientific">Paraburkholderia tropica</name>
    <dbReference type="NCBI Taxonomy" id="92647"/>
    <lineage>
        <taxon>Bacteria</taxon>
        <taxon>Pseudomonadati</taxon>
        <taxon>Pseudomonadota</taxon>
        <taxon>Betaproteobacteria</taxon>
        <taxon>Burkholderiales</taxon>
        <taxon>Burkholderiaceae</taxon>
        <taxon>Paraburkholderia</taxon>
    </lineage>
</organism>
<dbReference type="Proteomes" id="UP000183529">
    <property type="component" value="Unassembled WGS sequence"/>
</dbReference>
<proteinExistence type="predicted"/>
<reference evidence="1 2" key="1">
    <citation type="submission" date="2016-10" db="EMBL/GenBank/DDBJ databases">
        <authorList>
            <person name="Varghese N."/>
            <person name="Submissions S."/>
        </authorList>
    </citation>
    <scope>NUCLEOTIDE SEQUENCE [LARGE SCALE GENOMIC DNA]</scope>
    <source>
        <strain evidence="1 2">LMG 22274</strain>
    </source>
</reference>
<dbReference type="EMBL" id="FNZM01000040">
    <property type="protein sequence ID" value="SEK15485.1"/>
    <property type="molecule type" value="Genomic_DNA"/>
</dbReference>
<dbReference type="AlphaFoldDB" id="A0AAQ1GPP2"/>